<protein>
    <submittedName>
        <fullName evidence="1">Uncharacterized protein</fullName>
    </submittedName>
</protein>
<reference evidence="1" key="1">
    <citation type="submission" date="2023-01" db="EMBL/GenBank/DDBJ databases">
        <title>Genome assembly of the deep-sea coral Lophelia pertusa.</title>
        <authorList>
            <person name="Herrera S."/>
            <person name="Cordes E."/>
        </authorList>
    </citation>
    <scope>NUCLEOTIDE SEQUENCE</scope>
    <source>
        <strain evidence="1">USNM1676648</strain>
        <tissue evidence="1">Polyp</tissue>
    </source>
</reference>
<organism evidence="1 2">
    <name type="scientific">Desmophyllum pertusum</name>
    <dbReference type="NCBI Taxonomy" id="174260"/>
    <lineage>
        <taxon>Eukaryota</taxon>
        <taxon>Metazoa</taxon>
        <taxon>Cnidaria</taxon>
        <taxon>Anthozoa</taxon>
        <taxon>Hexacorallia</taxon>
        <taxon>Scleractinia</taxon>
        <taxon>Caryophylliina</taxon>
        <taxon>Caryophylliidae</taxon>
        <taxon>Desmophyllum</taxon>
    </lineage>
</organism>
<accession>A0A9W9ZKI4</accession>
<keyword evidence="2" id="KW-1185">Reference proteome</keyword>
<evidence type="ECO:0000313" key="2">
    <source>
        <dbReference type="Proteomes" id="UP001163046"/>
    </source>
</evidence>
<proteinExistence type="predicted"/>
<dbReference type="EMBL" id="MU825901">
    <property type="protein sequence ID" value="KAJ7383327.1"/>
    <property type="molecule type" value="Genomic_DNA"/>
</dbReference>
<name>A0A9W9ZKI4_9CNID</name>
<dbReference type="AlphaFoldDB" id="A0A9W9ZKI4"/>
<evidence type="ECO:0000313" key="1">
    <source>
        <dbReference type="EMBL" id="KAJ7383327.1"/>
    </source>
</evidence>
<comment type="caution">
    <text evidence="1">The sequence shown here is derived from an EMBL/GenBank/DDBJ whole genome shotgun (WGS) entry which is preliminary data.</text>
</comment>
<dbReference type="OrthoDB" id="5958007at2759"/>
<dbReference type="Proteomes" id="UP001163046">
    <property type="component" value="Unassembled WGS sequence"/>
</dbReference>
<gene>
    <name evidence="1" type="ORF">OS493_028873</name>
</gene>
<sequence length="131" mass="14421">MRLEHQESRGAVGAEVCDQILLIHAITGYDTTCRLHGIGKGATLKKFVNSLYFREQAKVLNMSSTVDEIGAAVENALVSLYNGKPGDRLDALRCQKYCEKVASNRTQIQPQSLPLTSTAAIYHSLWANLQV</sequence>